<protein>
    <submittedName>
        <fullName evidence="3">DUF128 domain-containing protein</fullName>
    </submittedName>
</protein>
<dbReference type="InterPro" id="IPR013668">
    <property type="entry name" value="RNase_R_HTH_12"/>
</dbReference>
<dbReference type="Proteomes" id="UP000600363">
    <property type="component" value="Unassembled WGS sequence"/>
</dbReference>
<dbReference type="PANTHER" id="PTHR41964:SF1">
    <property type="entry name" value="GLOBAL NITROGEN REGULATOR NRPR"/>
    <property type="match status" value="1"/>
</dbReference>
<organism evidence="3 4">
    <name type="scientific">Methermicoccus shengliensis</name>
    <dbReference type="NCBI Taxonomy" id="660064"/>
    <lineage>
        <taxon>Archaea</taxon>
        <taxon>Methanobacteriati</taxon>
        <taxon>Methanobacteriota</taxon>
        <taxon>Stenosarchaea group</taxon>
        <taxon>Methanomicrobia</taxon>
        <taxon>Methanosarcinales</taxon>
        <taxon>Methermicoccaceae</taxon>
        <taxon>Methermicoccus</taxon>
    </lineage>
</organism>
<evidence type="ECO:0000259" key="2">
    <source>
        <dbReference type="Pfam" id="PF08461"/>
    </source>
</evidence>
<reference evidence="3" key="1">
    <citation type="journal article" date="2020" name="bioRxiv">
        <title>A rank-normalized archaeal taxonomy based on genome phylogeny resolves widespread incomplete and uneven classifications.</title>
        <authorList>
            <person name="Rinke C."/>
            <person name="Chuvochina M."/>
            <person name="Mussig A.J."/>
            <person name="Chaumeil P.-A."/>
            <person name="Waite D.W."/>
            <person name="Whitman W.B."/>
            <person name="Parks D.H."/>
            <person name="Hugenholtz P."/>
        </authorList>
    </citation>
    <scope>NUCLEOTIDE SEQUENCE</scope>
    <source>
        <strain evidence="3">UBA12518</strain>
    </source>
</reference>
<comment type="caution">
    <text evidence="3">The sequence shown here is derived from an EMBL/GenBank/DDBJ whole genome shotgun (WGS) entry which is preliminary data.</text>
</comment>
<dbReference type="InterPro" id="IPR038982">
    <property type="entry name" value="NrpR"/>
</dbReference>
<feature type="domain" description="Ribonuclease R winged-helix" evidence="2">
    <location>
        <begin position="14"/>
        <end position="78"/>
    </location>
</feature>
<dbReference type="Pfam" id="PF01995">
    <property type="entry name" value="NRD1_2"/>
    <property type="match status" value="1"/>
</dbReference>
<dbReference type="InterPro" id="IPR036984">
    <property type="entry name" value="NrpR_dom_sf"/>
</dbReference>
<proteinExistence type="predicted"/>
<dbReference type="AlphaFoldDB" id="A0A832RSC0"/>
<feature type="domain" description="NrpR regulatory" evidence="1">
    <location>
        <begin position="88"/>
        <end position="322"/>
    </location>
</feature>
<evidence type="ECO:0000313" key="4">
    <source>
        <dbReference type="Proteomes" id="UP000600363"/>
    </source>
</evidence>
<dbReference type="PANTHER" id="PTHR41964">
    <property type="entry name" value="GLOBAL NITROGEN REGULATOR NRPR"/>
    <property type="match status" value="1"/>
</dbReference>
<dbReference type="Pfam" id="PF08461">
    <property type="entry name" value="WHD_RNase_R"/>
    <property type="match status" value="1"/>
</dbReference>
<evidence type="ECO:0000313" key="3">
    <source>
        <dbReference type="EMBL" id="HIH69265.1"/>
    </source>
</evidence>
<dbReference type="InterPro" id="IPR002846">
    <property type="entry name" value="NRD"/>
</dbReference>
<dbReference type="Gene3D" id="3.30.70.1360">
    <property type="entry name" value="mj0159-like"/>
    <property type="match status" value="1"/>
</dbReference>
<sequence length="329" mass="35824">MISTDPHVQKKVLEILHIIRESSGSVGAGKIADKLRERGYEITERGVGYYLRLLDEMGLTRKVGHTGRTITSRGIRELEEALAVHRVSLTLSRIEEKVYMTNIDIDSGRGDSVVNVTYIPKEAFERAWDLIRRVCSSGFVVCRRVGIEDEDSEVVHVPPGNVALLTVCSMTVDGILTKHGIPVDTQYAGTLYVRDGEPQAFVELIGYGGVSIDPMRVFLARHTTSVLSALDGNGIVLANVREVLCTSVEKTKAVLAKAQRIGIGGVVGYSESGKPYLRVPVRARKVALPIYAGVNVGAALKEGGIEAETYPVYTVLDYGRLRDVDDAVG</sequence>
<gene>
    <name evidence="3" type="ORF">HA299_01385</name>
</gene>
<accession>A0A832RSC0</accession>
<evidence type="ECO:0000259" key="1">
    <source>
        <dbReference type="Pfam" id="PF01995"/>
    </source>
</evidence>
<name>A0A832RSC0_9EURY</name>
<dbReference type="EMBL" id="DUIH01000006">
    <property type="protein sequence ID" value="HIH69265.1"/>
    <property type="molecule type" value="Genomic_DNA"/>
</dbReference>
<dbReference type="RefSeq" id="WP_042686702.1">
    <property type="nucleotide sequence ID" value="NZ_DUIH01000006.1"/>
</dbReference>